<accession>A0A919A3X1</accession>
<organism evidence="1 2">
    <name type="scientific">Streptomyces fumanus</name>
    <dbReference type="NCBI Taxonomy" id="67302"/>
    <lineage>
        <taxon>Bacteria</taxon>
        <taxon>Bacillati</taxon>
        <taxon>Actinomycetota</taxon>
        <taxon>Actinomycetes</taxon>
        <taxon>Kitasatosporales</taxon>
        <taxon>Streptomycetaceae</taxon>
        <taxon>Streptomyces</taxon>
    </lineage>
</organism>
<evidence type="ECO:0000313" key="1">
    <source>
        <dbReference type="EMBL" id="GHE85068.1"/>
    </source>
</evidence>
<comment type="caution">
    <text evidence="1">The sequence shown here is derived from an EMBL/GenBank/DDBJ whole genome shotgun (WGS) entry which is preliminary data.</text>
</comment>
<keyword evidence="2" id="KW-1185">Reference proteome</keyword>
<evidence type="ECO:0000313" key="2">
    <source>
        <dbReference type="Proteomes" id="UP000630718"/>
    </source>
</evidence>
<gene>
    <name evidence="1" type="ORF">GCM10018772_05280</name>
</gene>
<name>A0A919A3X1_9ACTN</name>
<reference evidence="1" key="2">
    <citation type="submission" date="2020-09" db="EMBL/GenBank/DDBJ databases">
        <authorList>
            <person name="Sun Q."/>
            <person name="Ohkuma M."/>
        </authorList>
    </citation>
    <scope>NUCLEOTIDE SEQUENCE</scope>
    <source>
        <strain evidence="1">JCM 4477</strain>
    </source>
</reference>
<dbReference type="AlphaFoldDB" id="A0A919A3X1"/>
<reference evidence="1" key="1">
    <citation type="journal article" date="2014" name="Int. J. Syst. Evol. Microbiol.">
        <title>Complete genome sequence of Corynebacterium casei LMG S-19264T (=DSM 44701T), isolated from a smear-ripened cheese.</title>
        <authorList>
            <consortium name="US DOE Joint Genome Institute (JGI-PGF)"/>
            <person name="Walter F."/>
            <person name="Albersmeier A."/>
            <person name="Kalinowski J."/>
            <person name="Ruckert C."/>
        </authorList>
    </citation>
    <scope>NUCLEOTIDE SEQUENCE</scope>
    <source>
        <strain evidence="1">JCM 4477</strain>
    </source>
</reference>
<proteinExistence type="predicted"/>
<protein>
    <submittedName>
        <fullName evidence="1">Uncharacterized protein</fullName>
    </submittedName>
</protein>
<dbReference type="EMBL" id="BNBI01000001">
    <property type="protein sequence ID" value="GHE85068.1"/>
    <property type="molecule type" value="Genomic_DNA"/>
</dbReference>
<dbReference type="Proteomes" id="UP000630718">
    <property type="component" value="Unassembled WGS sequence"/>
</dbReference>
<sequence>MFDGRARAAANAYVDRLERNLAEEGRTILLGELDRVLKTQTPYYATRIEVVDGNKIWDSRVVYGPWLAGIGSRNYPVTKFKGYDHWLVTRDKLNARKRGIGERLLRRYTGRM</sequence>